<feature type="domain" description="HTH gntR-type" evidence="4">
    <location>
        <begin position="3"/>
        <end position="71"/>
    </location>
</feature>
<dbReference type="GO" id="GO:0045892">
    <property type="term" value="P:negative regulation of DNA-templated transcription"/>
    <property type="evidence" value="ECO:0007669"/>
    <property type="project" value="TreeGrafter"/>
</dbReference>
<evidence type="ECO:0000256" key="1">
    <source>
        <dbReference type="ARBA" id="ARBA00023015"/>
    </source>
</evidence>
<evidence type="ECO:0000313" key="6">
    <source>
        <dbReference type="Proteomes" id="UP000774947"/>
    </source>
</evidence>
<dbReference type="Pfam" id="PF07702">
    <property type="entry name" value="UTRA"/>
    <property type="match status" value="1"/>
</dbReference>
<dbReference type="PROSITE" id="PS50949">
    <property type="entry name" value="HTH_GNTR"/>
    <property type="match status" value="1"/>
</dbReference>
<dbReference type="InterPro" id="IPR011663">
    <property type="entry name" value="UTRA"/>
</dbReference>
<gene>
    <name evidence="5" type="ORF">K8W17_06295</name>
</gene>
<dbReference type="SUPFAM" id="SSF64288">
    <property type="entry name" value="Chorismate lyase-like"/>
    <property type="match status" value="1"/>
</dbReference>
<keyword evidence="3" id="KW-0804">Transcription</keyword>
<dbReference type="InterPro" id="IPR050679">
    <property type="entry name" value="Bact_HTH_transcr_reg"/>
</dbReference>
<reference evidence="5" key="1">
    <citation type="journal article" date="2021" name="PeerJ">
        <title>Extensive microbial diversity within the chicken gut microbiome revealed by metagenomics and culture.</title>
        <authorList>
            <person name="Gilroy R."/>
            <person name="Ravi A."/>
            <person name="Getino M."/>
            <person name="Pursley I."/>
            <person name="Horton D.L."/>
            <person name="Alikhan N.F."/>
            <person name="Baker D."/>
            <person name="Gharbi K."/>
            <person name="Hall N."/>
            <person name="Watson M."/>
            <person name="Adriaenssens E.M."/>
            <person name="Foster-Nyarko E."/>
            <person name="Jarju S."/>
            <person name="Secka A."/>
            <person name="Antonio M."/>
            <person name="Oren A."/>
            <person name="Chaudhuri R.R."/>
            <person name="La Ragione R."/>
            <person name="Hildebrand F."/>
            <person name="Pallen M.J."/>
        </authorList>
    </citation>
    <scope>NUCLEOTIDE SEQUENCE</scope>
    <source>
        <strain evidence="5">CHK173-2119</strain>
    </source>
</reference>
<dbReference type="PANTHER" id="PTHR44846">
    <property type="entry name" value="MANNOSYL-D-GLYCERATE TRANSPORT/METABOLISM SYSTEM REPRESSOR MNGR-RELATED"/>
    <property type="match status" value="1"/>
</dbReference>
<dbReference type="AlphaFoldDB" id="A0A921B4E1"/>
<dbReference type="InterPro" id="IPR036388">
    <property type="entry name" value="WH-like_DNA-bd_sf"/>
</dbReference>
<dbReference type="SUPFAM" id="SSF46785">
    <property type="entry name" value="Winged helix' DNA-binding domain"/>
    <property type="match status" value="1"/>
</dbReference>
<dbReference type="Gene3D" id="3.40.1410.10">
    <property type="entry name" value="Chorismate lyase-like"/>
    <property type="match status" value="1"/>
</dbReference>
<keyword evidence="1" id="KW-0805">Transcription regulation</keyword>
<protein>
    <submittedName>
        <fullName evidence="5">GntR family transcriptional regulator</fullName>
    </submittedName>
</protein>
<evidence type="ECO:0000256" key="2">
    <source>
        <dbReference type="ARBA" id="ARBA00023125"/>
    </source>
</evidence>
<sequence length="238" mass="27523">MVEYLYQKIAMVIKQDIQSEVYGVHQKLPSENDLAQQFQTTRLTIRKAIDQLEKQHVVVRDRNRGTYVLAAHDKISSGADGLLGFTEAAKKFQLDVKTKILDLKLITTYPQHIKKKLDLVDQEPIWQITRLRFADQEPMTHEQIYIKQKILPELTRTEAEGSLYQLIEQSLVIGYADQELEAVLLDQEFSQLLAAKVGSPAFLAHTTAYSVNGYPILYDDSHYRADKYTFHNILYRKH</sequence>
<dbReference type="Gene3D" id="1.10.10.10">
    <property type="entry name" value="Winged helix-like DNA-binding domain superfamily/Winged helix DNA-binding domain"/>
    <property type="match status" value="1"/>
</dbReference>
<dbReference type="CDD" id="cd07377">
    <property type="entry name" value="WHTH_GntR"/>
    <property type="match status" value="1"/>
</dbReference>
<name>A0A921B4E1_9LACO</name>
<dbReference type="SMART" id="SM00866">
    <property type="entry name" value="UTRA"/>
    <property type="match status" value="1"/>
</dbReference>
<evidence type="ECO:0000256" key="3">
    <source>
        <dbReference type="ARBA" id="ARBA00023163"/>
    </source>
</evidence>
<dbReference type="InterPro" id="IPR036390">
    <property type="entry name" value="WH_DNA-bd_sf"/>
</dbReference>
<dbReference type="InterPro" id="IPR000524">
    <property type="entry name" value="Tscrpt_reg_HTH_GntR"/>
</dbReference>
<dbReference type="Pfam" id="PF00392">
    <property type="entry name" value="GntR"/>
    <property type="match status" value="1"/>
</dbReference>
<dbReference type="GO" id="GO:0003700">
    <property type="term" value="F:DNA-binding transcription factor activity"/>
    <property type="evidence" value="ECO:0007669"/>
    <property type="project" value="InterPro"/>
</dbReference>
<evidence type="ECO:0000259" key="4">
    <source>
        <dbReference type="PROSITE" id="PS50949"/>
    </source>
</evidence>
<organism evidence="5 6">
    <name type="scientific">Lapidilactobacillus dextrinicus</name>
    <dbReference type="NCBI Taxonomy" id="51664"/>
    <lineage>
        <taxon>Bacteria</taxon>
        <taxon>Bacillati</taxon>
        <taxon>Bacillota</taxon>
        <taxon>Bacilli</taxon>
        <taxon>Lactobacillales</taxon>
        <taxon>Lactobacillaceae</taxon>
        <taxon>Lapidilactobacillus</taxon>
    </lineage>
</organism>
<dbReference type="InterPro" id="IPR028978">
    <property type="entry name" value="Chorismate_lyase_/UTRA_dom_sf"/>
</dbReference>
<dbReference type="SMART" id="SM00345">
    <property type="entry name" value="HTH_GNTR"/>
    <property type="match status" value="1"/>
</dbReference>
<evidence type="ECO:0000313" key="5">
    <source>
        <dbReference type="EMBL" id="HJE15672.1"/>
    </source>
</evidence>
<accession>A0A921B4E1</accession>
<reference evidence="5" key="2">
    <citation type="submission" date="2021-09" db="EMBL/GenBank/DDBJ databases">
        <authorList>
            <person name="Gilroy R."/>
        </authorList>
    </citation>
    <scope>NUCLEOTIDE SEQUENCE</scope>
    <source>
        <strain evidence="5">CHK173-2119</strain>
    </source>
</reference>
<dbReference type="GO" id="GO:0003677">
    <property type="term" value="F:DNA binding"/>
    <property type="evidence" value="ECO:0007669"/>
    <property type="project" value="UniProtKB-KW"/>
</dbReference>
<dbReference type="PRINTS" id="PR00035">
    <property type="entry name" value="HTHGNTR"/>
</dbReference>
<comment type="caution">
    <text evidence="5">The sequence shown here is derived from an EMBL/GenBank/DDBJ whole genome shotgun (WGS) entry which is preliminary data.</text>
</comment>
<dbReference type="EMBL" id="DYXY01000163">
    <property type="protein sequence ID" value="HJE15672.1"/>
    <property type="molecule type" value="Genomic_DNA"/>
</dbReference>
<dbReference type="PANTHER" id="PTHR44846:SF17">
    <property type="entry name" value="GNTR-FAMILY TRANSCRIPTIONAL REGULATOR"/>
    <property type="match status" value="1"/>
</dbReference>
<dbReference type="Proteomes" id="UP000774947">
    <property type="component" value="Unassembled WGS sequence"/>
</dbReference>
<keyword evidence="2" id="KW-0238">DNA-binding</keyword>
<dbReference type="NCBIfam" id="NF041547">
    <property type="entry name" value="GntR_LSA1692"/>
    <property type="match status" value="1"/>
</dbReference>
<proteinExistence type="predicted"/>